<dbReference type="Pfam" id="PF04149">
    <property type="entry name" value="DUF397"/>
    <property type="match status" value="1"/>
</dbReference>
<proteinExistence type="predicted"/>
<accession>A0ABQ7FHM7</accession>
<sequence>MSDLTWQKSSYSGQGDGASCVELASTGDTISLRESDAPGTALTAAPAGLQSLLLAVKNGQFDGRPVG</sequence>
<dbReference type="RefSeq" id="WP_156206787.1">
    <property type="nucleotide sequence ID" value="NZ_WHPN01000321.1"/>
</dbReference>
<dbReference type="EMBL" id="WHPN01000321">
    <property type="protein sequence ID" value="KAF4407331.1"/>
    <property type="molecule type" value="Genomic_DNA"/>
</dbReference>
<feature type="domain" description="DUF397" evidence="1">
    <location>
        <begin position="4"/>
        <end position="57"/>
    </location>
</feature>
<gene>
    <name evidence="2" type="ORF">GCU69_20230</name>
</gene>
<dbReference type="Proteomes" id="UP000621266">
    <property type="component" value="Unassembled WGS sequence"/>
</dbReference>
<dbReference type="InterPro" id="IPR007278">
    <property type="entry name" value="DUF397"/>
</dbReference>
<organism evidence="2 3">
    <name type="scientific">Streptomyces lycii</name>
    <dbReference type="NCBI Taxonomy" id="2654337"/>
    <lineage>
        <taxon>Bacteria</taxon>
        <taxon>Bacillati</taxon>
        <taxon>Actinomycetota</taxon>
        <taxon>Actinomycetes</taxon>
        <taxon>Kitasatosporales</taxon>
        <taxon>Streptomycetaceae</taxon>
        <taxon>Streptomyces</taxon>
    </lineage>
</organism>
<keyword evidence="3" id="KW-1185">Reference proteome</keyword>
<protein>
    <submittedName>
        <fullName evidence="2">DUF397 domain-containing protein</fullName>
    </submittedName>
</protein>
<reference evidence="2 3" key="1">
    <citation type="submission" date="2019-10" db="EMBL/GenBank/DDBJ databases">
        <title>Streptomyces tenebrisbrunneis sp.nov., an endogenous actinomycete isolated from of Lycium ruthenicum.</title>
        <authorList>
            <person name="Ma L."/>
        </authorList>
    </citation>
    <scope>NUCLEOTIDE SEQUENCE [LARGE SCALE GENOMIC DNA]</scope>
    <source>
        <strain evidence="2 3">TRM 66187</strain>
    </source>
</reference>
<evidence type="ECO:0000259" key="1">
    <source>
        <dbReference type="Pfam" id="PF04149"/>
    </source>
</evidence>
<evidence type="ECO:0000313" key="3">
    <source>
        <dbReference type="Proteomes" id="UP000621266"/>
    </source>
</evidence>
<name>A0ABQ7FHM7_9ACTN</name>
<comment type="caution">
    <text evidence="2">The sequence shown here is derived from an EMBL/GenBank/DDBJ whole genome shotgun (WGS) entry which is preliminary data.</text>
</comment>
<evidence type="ECO:0000313" key="2">
    <source>
        <dbReference type="EMBL" id="KAF4407331.1"/>
    </source>
</evidence>